<dbReference type="GO" id="GO:0005886">
    <property type="term" value="C:plasma membrane"/>
    <property type="evidence" value="ECO:0007669"/>
    <property type="project" value="TreeGrafter"/>
</dbReference>
<keyword evidence="5" id="KW-1185">Reference proteome</keyword>
<gene>
    <name evidence="4" type="ORF">AMORRO_LOCUS7301</name>
</gene>
<dbReference type="PANTHER" id="PTHR11188:SF17">
    <property type="entry name" value="FI21816P1"/>
    <property type="match status" value="1"/>
</dbReference>
<evidence type="ECO:0000259" key="2">
    <source>
        <dbReference type="Pfam" id="PF00339"/>
    </source>
</evidence>
<dbReference type="GO" id="GO:0005829">
    <property type="term" value="C:cytosol"/>
    <property type="evidence" value="ECO:0007669"/>
    <property type="project" value="TreeGrafter"/>
</dbReference>
<dbReference type="Gene3D" id="2.60.40.640">
    <property type="match status" value="1"/>
</dbReference>
<feature type="domain" description="Arrestin-like N-terminal" evidence="2">
    <location>
        <begin position="42"/>
        <end position="161"/>
    </location>
</feature>
<dbReference type="SUPFAM" id="SSF81296">
    <property type="entry name" value="E set domains"/>
    <property type="match status" value="1"/>
</dbReference>
<evidence type="ECO:0000313" key="5">
    <source>
        <dbReference type="Proteomes" id="UP000789342"/>
    </source>
</evidence>
<reference evidence="4" key="1">
    <citation type="submission" date="2021-06" db="EMBL/GenBank/DDBJ databases">
        <authorList>
            <person name="Kallberg Y."/>
            <person name="Tangrot J."/>
            <person name="Rosling A."/>
        </authorList>
    </citation>
    <scope>NUCLEOTIDE SEQUENCE</scope>
    <source>
        <strain evidence="4">CL551</strain>
    </source>
</reference>
<dbReference type="AlphaFoldDB" id="A0A9N9C7I6"/>
<evidence type="ECO:0000256" key="1">
    <source>
        <dbReference type="SAM" id="MobiDB-lite"/>
    </source>
</evidence>
<dbReference type="GO" id="GO:0030674">
    <property type="term" value="F:protein-macromolecule adaptor activity"/>
    <property type="evidence" value="ECO:0007669"/>
    <property type="project" value="TreeGrafter"/>
</dbReference>
<dbReference type="InterPro" id="IPR050357">
    <property type="entry name" value="Arrestin_domain-protein"/>
</dbReference>
<dbReference type="InterPro" id="IPR011021">
    <property type="entry name" value="Arrestin-like_N"/>
</dbReference>
<dbReference type="InterPro" id="IPR014752">
    <property type="entry name" value="Arrestin-like_C"/>
</dbReference>
<feature type="compositionally biased region" description="Polar residues" evidence="1">
    <location>
        <begin position="456"/>
        <end position="465"/>
    </location>
</feature>
<dbReference type="EMBL" id="CAJVPV010005390">
    <property type="protein sequence ID" value="CAG8589977.1"/>
    <property type="molecule type" value="Genomic_DNA"/>
</dbReference>
<dbReference type="Pfam" id="PF02752">
    <property type="entry name" value="Arrestin_C"/>
    <property type="match status" value="1"/>
</dbReference>
<organism evidence="4 5">
    <name type="scientific">Acaulospora morrowiae</name>
    <dbReference type="NCBI Taxonomy" id="94023"/>
    <lineage>
        <taxon>Eukaryota</taxon>
        <taxon>Fungi</taxon>
        <taxon>Fungi incertae sedis</taxon>
        <taxon>Mucoromycota</taxon>
        <taxon>Glomeromycotina</taxon>
        <taxon>Glomeromycetes</taxon>
        <taxon>Diversisporales</taxon>
        <taxon>Acaulosporaceae</taxon>
        <taxon>Acaulospora</taxon>
    </lineage>
</organism>
<dbReference type="PANTHER" id="PTHR11188">
    <property type="entry name" value="ARRESTIN DOMAIN CONTAINING PROTEIN"/>
    <property type="match status" value="1"/>
</dbReference>
<comment type="caution">
    <text evidence="4">The sequence shown here is derived from an EMBL/GenBank/DDBJ whole genome shotgun (WGS) entry which is preliminary data.</text>
</comment>
<dbReference type="Pfam" id="PF00339">
    <property type="entry name" value="Arrestin_N"/>
    <property type="match status" value="1"/>
</dbReference>
<evidence type="ECO:0000259" key="3">
    <source>
        <dbReference type="Pfam" id="PF02752"/>
    </source>
</evidence>
<feature type="domain" description="Arrestin C-terminal-like" evidence="3">
    <location>
        <begin position="210"/>
        <end position="320"/>
    </location>
</feature>
<feature type="region of interest" description="Disordered" evidence="1">
    <location>
        <begin position="441"/>
        <end position="465"/>
    </location>
</feature>
<dbReference type="GO" id="GO:0070086">
    <property type="term" value="P:ubiquitin-dependent endocytosis"/>
    <property type="evidence" value="ECO:0007669"/>
    <property type="project" value="TreeGrafter"/>
</dbReference>
<dbReference type="GO" id="GO:0031625">
    <property type="term" value="F:ubiquitin protein ligase binding"/>
    <property type="evidence" value="ECO:0007669"/>
    <property type="project" value="TreeGrafter"/>
</dbReference>
<dbReference type="Proteomes" id="UP000789342">
    <property type="component" value="Unassembled WGS sequence"/>
</dbReference>
<sequence>MQMHRSSSYTSSEYSVASSNSSYLSKPLSNDYIKTHKNITFSFAENANTFQQGSLGDTDTYLTGTVHLNYQKACAVKNIFLQFKGVEKTSWYKAQARSKVVYTGERTLINQTNKIWEAFEETEEVTILDIPFKIQLPRNLPETIVTEIGSVRYVLRATVNTKGLLGTNSHIAKIYCPLKHTLLLDRTLSSPYKICGESMDGIEYTFLLPPHKNFNLGSHVTIPMILRFLRSGVVIERIEITLRTLMDFSCSQNEVEHVEQQVISIVIPHMEIRHVQLNDPRYPFGGCTQNINLFIPDKTKTTYSGKFINISHQLHIKFFMWGSESDFCVEEYVKVAHVSEVNGETSTLQPPFLSPDAAYKIKKVIVSDQVRVQEQPSVTHEPIEKIRSVIGCALEYDTEYRRTVAPFDNRFNEEYDTISQPQSLFGDILSKDFTSDTFANIQTPLSPPPYRRLLTRQPSTGSTYS</sequence>
<evidence type="ECO:0000313" key="4">
    <source>
        <dbReference type="EMBL" id="CAG8589977.1"/>
    </source>
</evidence>
<proteinExistence type="predicted"/>
<accession>A0A9N9C7I6</accession>
<protein>
    <submittedName>
        <fullName evidence="4">13115_t:CDS:1</fullName>
    </submittedName>
</protein>
<dbReference type="InterPro" id="IPR014756">
    <property type="entry name" value="Ig_E-set"/>
</dbReference>
<dbReference type="InterPro" id="IPR011022">
    <property type="entry name" value="Arrestin_C-like"/>
</dbReference>
<name>A0A9N9C7I6_9GLOM</name>
<dbReference type="OrthoDB" id="2333384at2759"/>